<dbReference type="SUPFAM" id="SSF55729">
    <property type="entry name" value="Acyl-CoA N-acyltransferases (Nat)"/>
    <property type="match status" value="1"/>
</dbReference>
<dbReference type="InterPro" id="IPR000182">
    <property type="entry name" value="GNAT_dom"/>
</dbReference>
<gene>
    <name evidence="4" type="ORF">FAEPRAM212_02833</name>
</gene>
<keyword evidence="2" id="KW-0012">Acyltransferase</keyword>
<evidence type="ECO:0000256" key="2">
    <source>
        <dbReference type="ARBA" id="ARBA00023315"/>
    </source>
</evidence>
<protein>
    <submittedName>
        <fullName evidence="4">Acetyltransferase, GNAT family</fullName>
    </submittedName>
</protein>
<dbReference type="PANTHER" id="PTHR43072">
    <property type="entry name" value="N-ACETYLTRANSFERASE"/>
    <property type="match status" value="1"/>
</dbReference>
<accession>A8SFS0</accession>
<sequence>MYRAANSAILKFIREWKENAGNFRPAEDESMDKIIIRPMTPEDWGAVSRIYVEGIATEYATFQTECPPYTAWDASHTKECRLVILSGGVLAGWCALHRVDPRWCYRGVAEVSIYVGEQFRGHGLGFQLLNALCAAAEKAGYWTLQSTVLQDNAASRALHAKCGFRLVGHRERIARDCHGHWLDTYLMERRAAADEPEGFKKL</sequence>
<reference evidence="4 5" key="2">
    <citation type="submission" date="2007-09" db="EMBL/GenBank/DDBJ databases">
        <authorList>
            <person name="Fulton L."/>
            <person name="Clifton S."/>
            <person name="Fulton B."/>
            <person name="Xu J."/>
            <person name="Minx P."/>
            <person name="Pepin K.H."/>
            <person name="Johnson M."/>
            <person name="Thiruvilangam P."/>
            <person name="Bhonagiri V."/>
            <person name="Nash W.E."/>
            <person name="Mardis E.R."/>
            <person name="Wilson R.K."/>
        </authorList>
    </citation>
    <scope>NUCLEOTIDE SEQUENCE [LARGE SCALE GENOMIC DNA]</scope>
    <source>
        <strain evidence="4 5">M21/2</strain>
    </source>
</reference>
<evidence type="ECO:0000259" key="3">
    <source>
        <dbReference type="PROSITE" id="PS51186"/>
    </source>
</evidence>
<evidence type="ECO:0000313" key="4">
    <source>
        <dbReference type="EMBL" id="EDP20049.1"/>
    </source>
</evidence>
<organism evidence="4 5">
    <name type="scientific">Faecalibacterium prausnitzii M21/2</name>
    <dbReference type="NCBI Taxonomy" id="411485"/>
    <lineage>
        <taxon>Bacteria</taxon>
        <taxon>Bacillati</taxon>
        <taxon>Bacillota</taxon>
        <taxon>Clostridia</taxon>
        <taxon>Eubacteriales</taxon>
        <taxon>Oscillospiraceae</taxon>
        <taxon>Faecalibacterium</taxon>
    </lineage>
</organism>
<feature type="domain" description="N-acetyltransferase" evidence="3">
    <location>
        <begin position="34"/>
        <end position="192"/>
    </location>
</feature>
<dbReference type="Gene3D" id="3.40.630.30">
    <property type="match status" value="1"/>
</dbReference>
<dbReference type="Proteomes" id="UP000005945">
    <property type="component" value="Unassembled WGS sequence"/>
</dbReference>
<dbReference type="Pfam" id="PF00583">
    <property type="entry name" value="Acetyltransf_1"/>
    <property type="match status" value="1"/>
</dbReference>
<evidence type="ECO:0000256" key="1">
    <source>
        <dbReference type="ARBA" id="ARBA00022679"/>
    </source>
</evidence>
<name>A8SFS0_9FIRM</name>
<dbReference type="EMBL" id="ABED02000029">
    <property type="protein sequence ID" value="EDP20049.1"/>
    <property type="molecule type" value="Genomic_DNA"/>
</dbReference>
<dbReference type="GO" id="GO:0016747">
    <property type="term" value="F:acyltransferase activity, transferring groups other than amino-acyl groups"/>
    <property type="evidence" value="ECO:0007669"/>
    <property type="project" value="InterPro"/>
</dbReference>
<dbReference type="PANTHER" id="PTHR43072:SF23">
    <property type="entry name" value="UPF0039 PROTEIN C11D3.02C"/>
    <property type="match status" value="1"/>
</dbReference>
<keyword evidence="1 4" id="KW-0808">Transferase</keyword>
<proteinExistence type="predicted"/>
<evidence type="ECO:0000313" key="5">
    <source>
        <dbReference type="Proteomes" id="UP000005945"/>
    </source>
</evidence>
<dbReference type="CDD" id="cd04301">
    <property type="entry name" value="NAT_SF"/>
    <property type="match status" value="1"/>
</dbReference>
<reference evidence="4 5" key="1">
    <citation type="submission" date="2007-09" db="EMBL/GenBank/DDBJ databases">
        <title>Draft genome sequence of Faecalibacterium prausnitzii M21/2.</title>
        <authorList>
            <person name="Sudarsanam P."/>
            <person name="Ley R."/>
            <person name="Guruge J."/>
            <person name="Turnbaugh P.J."/>
            <person name="Mahowald M."/>
            <person name="Liep D."/>
            <person name="Gordon J."/>
        </authorList>
    </citation>
    <scope>NUCLEOTIDE SEQUENCE [LARGE SCALE GENOMIC DNA]</scope>
    <source>
        <strain evidence="4 5">M21/2</strain>
    </source>
</reference>
<dbReference type="InterPro" id="IPR016181">
    <property type="entry name" value="Acyl_CoA_acyltransferase"/>
</dbReference>
<dbReference type="HOGENOM" id="CLU_013985_4_5_9"/>
<comment type="caution">
    <text evidence="4">The sequence shown here is derived from an EMBL/GenBank/DDBJ whole genome shotgun (WGS) entry which is preliminary data.</text>
</comment>
<dbReference type="AlphaFoldDB" id="A8SFS0"/>
<dbReference type="PROSITE" id="PS51186">
    <property type="entry name" value="GNAT"/>
    <property type="match status" value="1"/>
</dbReference>